<name>A0A0E0HNU0_ORYNI</name>
<reference evidence="1" key="1">
    <citation type="submission" date="2015-04" db="UniProtKB">
        <authorList>
            <consortium name="EnsemblPlants"/>
        </authorList>
    </citation>
    <scope>IDENTIFICATION</scope>
    <source>
        <strain evidence="1">SL10</strain>
    </source>
</reference>
<dbReference type="Gramene" id="ONIVA06G11920.1">
    <property type="protein sequence ID" value="ONIVA06G11920.1"/>
    <property type="gene ID" value="ONIVA06G11920"/>
</dbReference>
<dbReference type="HOGENOM" id="CLU_1404489_0_0_1"/>
<dbReference type="Proteomes" id="UP000006591">
    <property type="component" value="Chromosome 6"/>
</dbReference>
<sequence length="194" mass="20481">MARTRAGRFLRARSGSLLCHNCSDCDLEHGAAASAPLPPPPPPSLVTTSAVLQYSRTPVTRPPGPTVHACTQYSFPVASPPHGVPVAALQRAVQLLHHRLAAAHHHLLLAAAAGIGGVAVRVYLVASQLCCCCCEASDRSNWGEGRRRLAMANVRLASALYIGESFGFVCASGNLLGTHVSRIPKAWNFLFVSA</sequence>
<organism evidence="1">
    <name type="scientific">Oryza nivara</name>
    <name type="common">Indian wild rice</name>
    <name type="synonym">Oryza sativa f. spontanea</name>
    <dbReference type="NCBI Taxonomy" id="4536"/>
    <lineage>
        <taxon>Eukaryota</taxon>
        <taxon>Viridiplantae</taxon>
        <taxon>Streptophyta</taxon>
        <taxon>Embryophyta</taxon>
        <taxon>Tracheophyta</taxon>
        <taxon>Spermatophyta</taxon>
        <taxon>Magnoliopsida</taxon>
        <taxon>Liliopsida</taxon>
        <taxon>Poales</taxon>
        <taxon>Poaceae</taxon>
        <taxon>BOP clade</taxon>
        <taxon>Oryzoideae</taxon>
        <taxon>Oryzeae</taxon>
        <taxon>Oryzinae</taxon>
        <taxon>Oryza</taxon>
    </lineage>
</organism>
<dbReference type="EnsemblPlants" id="ONIVA06G11920.1">
    <property type="protein sequence ID" value="ONIVA06G11920.1"/>
    <property type="gene ID" value="ONIVA06G11920"/>
</dbReference>
<proteinExistence type="predicted"/>
<protein>
    <submittedName>
        <fullName evidence="1">Uncharacterized protein</fullName>
    </submittedName>
</protein>
<dbReference type="eggNOG" id="ENOG502R5HJ">
    <property type="taxonomic scope" value="Eukaryota"/>
</dbReference>
<reference evidence="1" key="2">
    <citation type="submission" date="2018-04" db="EMBL/GenBank/DDBJ databases">
        <title>OnivRS2 (Oryza nivara Reference Sequence Version 2).</title>
        <authorList>
            <person name="Zhang J."/>
            <person name="Kudrna D."/>
            <person name="Lee S."/>
            <person name="Talag J."/>
            <person name="Rajasekar S."/>
            <person name="Welchert J."/>
            <person name="Hsing Y.-I."/>
            <person name="Wing R.A."/>
        </authorList>
    </citation>
    <scope>NUCLEOTIDE SEQUENCE [LARGE SCALE GENOMIC DNA]</scope>
    <source>
        <strain evidence="1">SL10</strain>
    </source>
</reference>
<keyword evidence="2" id="KW-1185">Reference proteome</keyword>
<accession>A0A0E0HNU0</accession>
<evidence type="ECO:0000313" key="2">
    <source>
        <dbReference type="Proteomes" id="UP000006591"/>
    </source>
</evidence>
<evidence type="ECO:0000313" key="1">
    <source>
        <dbReference type="EnsemblPlants" id="ONIVA06G11920.1"/>
    </source>
</evidence>
<dbReference type="AlphaFoldDB" id="A0A0E0HNU0"/>